<dbReference type="AlphaFoldDB" id="A0AAW8JHV4"/>
<dbReference type="GO" id="GO:0003677">
    <property type="term" value="F:DNA binding"/>
    <property type="evidence" value="ECO:0007669"/>
    <property type="project" value="InterPro"/>
</dbReference>
<dbReference type="GO" id="GO:0006313">
    <property type="term" value="P:DNA transposition"/>
    <property type="evidence" value="ECO:0007669"/>
    <property type="project" value="InterPro"/>
</dbReference>
<dbReference type="InterPro" id="IPR002559">
    <property type="entry name" value="Transposase_11"/>
</dbReference>
<dbReference type="Gene3D" id="3.90.350.10">
    <property type="entry name" value="Transposase Inhibitor Protein From Tn5, Chain A, domain 1"/>
    <property type="match status" value="1"/>
</dbReference>
<gene>
    <name evidence="2" type="ORF">RFH47_16375</name>
</gene>
<accession>A0AAW8JHV4</accession>
<evidence type="ECO:0000259" key="1">
    <source>
        <dbReference type="Pfam" id="PF01609"/>
    </source>
</evidence>
<name>A0AAW8JHV4_9GAMM</name>
<feature type="domain" description="Transposase IS4-like" evidence="1">
    <location>
        <begin position="4"/>
        <end position="224"/>
    </location>
</feature>
<comment type="caution">
    <text evidence="2">The sequence shown here is derived from an EMBL/GenBank/DDBJ whole genome shotgun (WGS) entry which is preliminary data.</text>
</comment>
<proteinExistence type="predicted"/>
<protein>
    <submittedName>
        <fullName evidence="2">Transposase</fullName>
    </submittedName>
</protein>
<dbReference type="RefSeq" id="WP_308982246.1">
    <property type="nucleotide sequence ID" value="NZ_JAVIDL010000075.1"/>
</dbReference>
<dbReference type="Pfam" id="PF01609">
    <property type="entry name" value="DDE_Tnp_1"/>
    <property type="match status" value="1"/>
</dbReference>
<dbReference type="Proteomes" id="UP001243844">
    <property type="component" value="Unassembled WGS sequence"/>
</dbReference>
<reference evidence="2" key="1">
    <citation type="submission" date="2023-08" db="EMBL/GenBank/DDBJ databases">
        <title>Emergence of clinically-relevant ST2 carbapenem-resistant Acinetobacter baumannii strains in hospital sewages in Zhejiang, East of China.</title>
        <authorList>
            <person name="Kaichao C."/>
            <person name="Zhang R."/>
        </authorList>
    </citation>
    <scope>NUCLEOTIDE SEQUENCE</scope>
    <source>
        <strain evidence="2">M-RB-37</strain>
    </source>
</reference>
<dbReference type="GO" id="GO:0004803">
    <property type="term" value="F:transposase activity"/>
    <property type="evidence" value="ECO:0007669"/>
    <property type="project" value="InterPro"/>
</dbReference>
<dbReference type="SUPFAM" id="SSF53098">
    <property type="entry name" value="Ribonuclease H-like"/>
    <property type="match status" value="1"/>
</dbReference>
<feature type="non-terminal residue" evidence="2">
    <location>
        <position position="1"/>
    </location>
</feature>
<organism evidence="2 3">
    <name type="scientific">Acinetobacter rudis</name>
    <dbReference type="NCBI Taxonomy" id="632955"/>
    <lineage>
        <taxon>Bacteria</taxon>
        <taxon>Pseudomonadati</taxon>
        <taxon>Pseudomonadota</taxon>
        <taxon>Gammaproteobacteria</taxon>
        <taxon>Moraxellales</taxon>
        <taxon>Moraxellaceae</taxon>
        <taxon>Acinetobacter</taxon>
    </lineage>
</organism>
<sequence length="303" mass="34206">PLAQTLCDSTGRYSTFQEYAEKENHLNALMQQIDHIESMNLDKKLVHIIDREGDSIAHLREMQQKGYSWLVRVKEGNLVEFQGQSHKVKDVANQIISSEIKKVDFKGQEAVLHVGETQICITRAAKPKGIGSDGKRLPEKKGAPLTARLIVAEVKDSDGTVKGRWCLVSNVSSTITAAELSTWYYWRWTIESFFKLLKQAGHDVESWLQTSPEAILRRLLISCMACALTWRIQRSNDEQNAKVRVFLTRISGRVQKRGKRESAPAILAGLSILLNTLKLLSEYSESDLREMAEIALGYPHTDV</sequence>
<dbReference type="PANTHER" id="PTHR33258:SF1">
    <property type="entry name" value="TRANSPOSASE INSL FOR INSERTION SEQUENCE ELEMENT IS186A-RELATED"/>
    <property type="match status" value="1"/>
</dbReference>
<dbReference type="EMBL" id="JAVIDL010000075">
    <property type="protein sequence ID" value="MDQ8937284.1"/>
    <property type="molecule type" value="Genomic_DNA"/>
</dbReference>
<dbReference type="InterPro" id="IPR012337">
    <property type="entry name" value="RNaseH-like_sf"/>
</dbReference>
<dbReference type="PANTHER" id="PTHR33258">
    <property type="entry name" value="TRANSPOSASE INSL FOR INSERTION SEQUENCE ELEMENT IS186A-RELATED"/>
    <property type="match status" value="1"/>
</dbReference>
<evidence type="ECO:0000313" key="2">
    <source>
        <dbReference type="EMBL" id="MDQ8937284.1"/>
    </source>
</evidence>
<evidence type="ECO:0000313" key="3">
    <source>
        <dbReference type="Proteomes" id="UP001243844"/>
    </source>
</evidence>